<dbReference type="InterPro" id="IPR027266">
    <property type="entry name" value="TrmE/GcvT-like"/>
</dbReference>
<gene>
    <name evidence="3" type="ORF">HNR05_003495</name>
</gene>
<evidence type="ECO:0000259" key="2">
    <source>
        <dbReference type="Pfam" id="PF01571"/>
    </source>
</evidence>
<dbReference type="InterPro" id="IPR045179">
    <property type="entry name" value="YgfZ/GcvT"/>
</dbReference>
<evidence type="ECO:0000313" key="4">
    <source>
        <dbReference type="Proteomes" id="UP000537260"/>
    </source>
</evidence>
<dbReference type="InterPro" id="IPR017703">
    <property type="entry name" value="YgfZ/GCV_T_CS"/>
</dbReference>
<dbReference type="RefSeq" id="WP_179580362.1">
    <property type="nucleotide sequence ID" value="NZ_JACCFM010000001.1"/>
</dbReference>
<dbReference type="Pfam" id="PF01571">
    <property type="entry name" value="GCV_T"/>
    <property type="match status" value="1"/>
</dbReference>
<keyword evidence="1" id="KW-0809">Transit peptide</keyword>
<dbReference type="SUPFAM" id="SSF103025">
    <property type="entry name" value="Folate-binding domain"/>
    <property type="match status" value="1"/>
</dbReference>
<evidence type="ECO:0000313" key="3">
    <source>
        <dbReference type="EMBL" id="NYJ21704.1"/>
    </source>
</evidence>
<dbReference type="PANTHER" id="PTHR22602">
    <property type="entry name" value="TRANSFERASE CAF17, MITOCHONDRIAL-RELATED"/>
    <property type="match status" value="1"/>
</dbReference>
<proteinExistence type="predicted"/>
<dbReference type="InterPro" id="IPR006222">
    <property type="entry name" value="GCVT_N"/>
</dbReference>
<dbReference type="Proteomes" id="UP000537260">
    <property type="component" value="Unassembled WGS sequence"/>
</dbReference>
<keyword evidence="4" id="KW-1185">Reference proteome</keyword>
<dbReference type="GO" id="GO:0016226">
    <property type="term" value="P:iron-sulfur cluster assembly"/>
    <property type="evidence" value="ECO:0007669"/>
    <property type="project" value="TreeGrafter"/>
</dbReference>
<dbReference type="EMBL" id="JACCFM010000001">
    <property type="protein sequence ID" value="NYJ21704.1"/>
    <property type="molecule type" value="Genomic_DNA"/>
</dbReference>
<evidence type="ECO:0000256" key="1">
    <source>
        <dbReference type="ARBA" id="ARBA00022946"/>
    </source>
</evidence>
<dbReference type="SUPFAM" id="SSF101790">
    <property type="entry name" value="Aminomethyltransferase beta-barrel domain"/>
    <property type="match status" value="1"/>
</dbReference>
<dbReference type="Gene3D" id="3.30.1360.120">
    <property type="entry name" value="Probable tRNA modification gtpase trme, domain 1"/>
    <property type="match status" value="1"/>
</dbReference>
<accession>A0A7Z0EIZ0</accession>
<protein>
    <recommendedName>
        <fullName evidence="2">GCVT N-terminal domain-containing protein</fullName>
    </recommendedName>
</protein>
<feature type="domain" description="GCVT N-terminal" evidence="2">
    <location>
        <begin position="44"/>
        <end position="158"/>
    </location>
</feature>
<sequence>MTEPASAAASAAASVSALLSHDGAVNGTGIDAGVAAHYGAPMIEQRRLHAGEAIVDLSHRGVLAISGPDRLSWLNSISSQSLTGLQPGQSTETLLLDQTGRIEYAMQVLDDGVDLWLLVEAAELPGLEAWLNKMRFMLRVDVRDCSADYATIGSMGAPADLPALQPAEPNGVPLVWHDPWNHVATGGFQYAPAAEHPGESWTWRETLVPRSALSAIRDAAQAGTVHLAGLLAFEALRIAAWRPRLATEGDEKTIPHELDWLRSAVHLDKGCYRGQETVAKVHNLGHPPRRLVLLHLDGSDSVLPVHGDVVSADRVLPGAEPERRPIGTITSCAMHYELGPIALAVVKRSVPTTVTVYVESQGLSISAAQEAIVPQTAGAVLDIPRMPRLGIRAPHR</sequence>
<name>A0A7Z0EIZ0_9MICO</name>
<comment type="caution">
    <text evidence="3">The sequence shown here is derived from an EMBL/GenBank/DDBJ whole genome shotgun (WGS) entry which is preliminary data.</text>
</comment>
<dbReference type="PANTHER" id="PTHR22602:SF0">
    <property type="entry name" value="TRANSFERASE CAF17, MITOCHONDRIAL-RELATED"/>
    <property type="match status" value="1"/>
</dbReference>
<dbReference type="AlphaFoldDB" id="A0A7Z0EIZ0"/>
<organism evidence="3 4">
    <name type="scientific">Glaciibacter psychrotolerans</name>
    <dbReference type="NCBI Taxonomy" id="670054"/>
    <lineage>
        <taxon>Bacteria</taxon>
        <taxon>Bacillati</taxon>
        <taxon>Actinomycetota</taxon>
        <taxon>Actinomycetes</taxon>
        <taxon>Micrococcales</taxon>
        <taxon>Microbacteriaceae</taxon>
        <taxon>Glaciibacter</taxon>
    </lineage>
</organism>
<dbReference type="InterPro" id="IPR029043">
    <property type="entry name" value="GcvT/YgfZ_C"/>
</dbReference>
<reference evidence="3 4" key="1">
    <citation type="submission" date="2020-07" db="EMBL/GenBank/DDBJ databases">
        <title>Sequencing the genomes of 1000 actinobacteria strains.</title>
        <authorList>
            <person name="Klenk H.-P."/>
        </authorList>
    </citation>
    <scope>NUCLEOTIDE SEQUENCE [LARGE SCALE GENOMIC DNA]</scope>
    <source>
        <strain evidence="3 4">LI1</strain>
    </source>
</reference>
<dbReference type="NCBIfam" id="TIGR03317">
    <property type="entry name" value="ygfZ_signature"/>
    <property type="match status" value="1"/>
</dbReference>